<organism evidence="3 4">
    <name type="scientific">Sporolactobacillus inulinus CASD</name>
    <dbReference type="NCBI Taxonomy" id="1069536"/>
    <lineage>
        <taxon>Bacteria</taxon>
        <taxon>Bacillati</taxon>
        <taxon>Bacillota</taxon>
        <taxon>Bacilli</taxon>
        <taxon>Bacillales</taxon>
        <taxon>Sporolactobacillaceae</taxon>
        <taxon>Sporolactobacillus</taxon>
    </lineage>
</organism>
<feature type="region of interest" description="Disordered" evidence="2">
    <location>
        <begin position="76"/>
        <end position="95"/>
    </location>
</feature>
<evidence type="ECO:0000313" key="3">
    <source>
        <dbReference type="EMBL" id="KLI01406.1"/>
    </source>
</evidence>
<dbReference type="InterPro" id="IPR016979">
    <property type="entry name" value="DUF2129"/>
</dbReference>
<comment type="caution">
    <text evidence="3">The sequence shown here is derived from an EMBL/GenBank/DDBJ whole genome shotgun (WGS) entry which is preliminary data.</text>
</comment>
<sequence>MGIQNRDGIIVWLYNTKYLRVLRRYGYVHYISKRMKYALLYCDREQTKKTLNQLLKLKFVKAVDVSHMQEVRTTYEKGKTRAEERDERLMREQVR</sequence>
<proteinExistence type="predicted"/>
<keyword evidence="1" id="KW-0963">Cytoplasm</keyword>
<reference evidence="3 4" key="1">
    <citation type="journal article" date="2011" name="J. Bacteriol.">
        <title>Draft genome sequence of Sporolactobacillus inulinus strain CASD, an efficient D-lactic acid-producing bacterium with high-concentration lactate tolerance capability.</title>
        <authorList>
            <person name="Yu B."/>
            <person name="Su F."/>
            <person name="Wang L."/>
            <person name="Xu K."/>
            <person name="Zhao B."/>
            <person name="Xu P."/>
        </authorList>
    </citation>
    <scope>NUCLEOTIDE SEQUENCE [LARGE SCALE GENOMIC DNA]</scope>
    <source>
        <strain evidence="3 4">CASD</strain>
    </source>
</reference>
<evidence type="ECO:0000313" key="4">
    <source>
        <dbReference type="Proteomes" id="UP000035553"/>
    </source>
</evidence>
<name>A0A0U1QLA5_9BACL</name>
<gene>
    <name evidence="3" type="ORF">SINU_13585</name>
</gene>
<dbReference type="RefSeq" id="WP_010026714.1">
    <property type="nucleotide sequence ID" value="NZ_AFVQ02000207.1"/>
</dbReference>
<accession>A0A0U1QLA5</accession>
<dbReference type="STRING" id="1069536.SINU_13585"/>
<dbReference type="EMBL" id="AFVQ02000207">
    <property type="protein sequence ID" value="KLI01406.1"/>
    <property type="molecule type" value="Genomic_DNA"/>
</dbReference>
<evidence type="ECO:0000256" key="2">
    <source>
        <dbReference type="SAM" id="MobiDB-lite"/>
    </source>
</evidence>
<dbReference type="OrthoDB" id="2990788at2"/>
<dbReference type="PIRSF" id="PIRSF031653">
    <property type="entry name" value="UCP031653"/>
    <property type="match status" value="1"/>
</dbReference>
<dbReference type="Pfam" id="PF09902">
    <property type="entry name" value="DUF2129"/>
    <property type="match status" value="1"/>
</dbReference>
<dbReference type="Proteomes" id="UP000035553">
    <property type="component" value="Unassembled WGS sequence"/>
</dbReference>
<keyword evidence="4" id="KW-1185">Reference proteome</keyword>
<protein>
    <submittedName>
        <fullName evidence="3">Uncharacterized protein</fullName>
    </submittedName>
</protein>
<dbReference type="AlphaFoldDB" id="A0A0U1QLA5"/>
<evidence type="ECO:0000256" key="1">
    <source>
        <dbReference type="ARBA" id="ARBA00022490"/>
    </source>
</evidence>